<dbReference type="Proteomes" id="UP001595685">
    <property type="component" value="Unassembled WGS sequence"/>
</dbReference>
<keyword evidence="6" id="KW-0969">Cilium</keyword>
<keyword evidence="6" id="KW-0966">Cell projection</keyword>
<feature type="domain" description="Flagellin C-terminal" evidence="5">
    <location>
        <begin position="209"/>
        <end position="290"/>
    </location>
</feature>
<keyword evidence="7" id="KW-1185">Reference proteome</keyword>
<evidence type="ECO:0000256" key="2">
    <source>
        <dbReference type="ARBA" id="ARBA00005709"/>
    </source>
</evidence>
<evidence type="ECO:0000259" key="4">
    <source>
        <dbReference type="Pfam" id="PF00669"/>
    </source>
</evidence>
<comment type="caution">
    <text evidence="6">The sequence shown here is derived from an EMBL/GenBank/DDBJ whole genome shotgun (WGS) entry which is preliminary data.</text>
</comment>
<reference evidence="7" key="1">
    <citation type="journal article" date="2019" name="Int. J. Syst. Evol. Microbiol.">
        <title>The Global Catalogue of Microorganisms (GCM) 10K type strain sequencing project: providing services to taxonomists for standard genome sequencing and annotation.</title>
        <authorList>
            <consortium name="The Broad Institute Genomics Platform"/>
            <consortium name="The Broad Institute Genome Sequencing Center for Infectious Disease"/>
            <person name="Wu L."/>
            <person name="Ma J."/>
        </authorList>
    </citation>
    <scope>NUCLEOTIDE SEQUENCE [LARGE SCALE GENOMIC DNA]</scope>
    <source>
        <strain evidence="7">NCAIM B.02333</strain>
    </source>
</reference>
<dbReference type="Pfam" id="PF00700">
    <property type="entry name" value="Flagellin_C"/>
    <property type="match status" value="1"/>
</dbReference>
<dbReference type="PANTHER" id="PTHR42792:SF1">
    <property type="entry name" value="FLAGELLAR HOOK-ASSOCIATED PROTEIN 3"/>
    <property type="match status" value="1"/>
</dbReference>
<dbReference type="InterPro" id="IPR001492">
    <property type="entry name" value="Flagellin"/>
</dbReference>
<dbReference type="RefSeq" id="WP_340291773.1">
    <property type="nucleotide sequence ID" value="NZ_JBBEOI010000049.1"/>
</dbReference>
<comment type="similarity">
    <text evidence="2">Belongs to the bacterial flagellin family.</text>
</comment>
<sequence>MFRITQRSMADTTYANLQSSLGRSQQLQAQLSSGKQVGRPSDSPIGASDIMQLRGERAATDQYVRNAENGLSWLTSSDSALQQSSEALRRARELTVQGGSTSLSQAGRDAIALELVGIRDSLVELANTQYLGRPVFGGTTAGPVAFAPDGSYVGDGGSVERRVGADSSVRVDVDGAAAFGTGATSVFATLDAVVADLRAGSPSGPHLGRIDASAERISGMLSDVGARTNRIDALKLKADDTAITLRSAQSQIEDIDLPKAILELQMQTVAYQAALGATGKVLQPTLLDFLR</sequence>
<dbReference type="EMBL" id="JBHRWW010000010">
    <property type="protein sequence ID" value="MFC3689483.1"/>
    <property type="molecule type" value="Genomic_DNA"/>
</dbReference>
<organism evidence="6 7">
    <name type="scientific">Aquipuribacter hungaricus</name>
    <dbReference type="NCBI Taxonomy" id="545624"/>
    <lineage>
        <taxon>Bacteria</taxon>
        <taxon>Bacillati</taxon>
        <taxon>Actinomycetota</taxon>
        <taxon>Actinomycetes</taxon>
        <taxon>Micrococcales</taxon>
        <taxon>Intrasporangiaceae</taxon>
        <taxon>Aquipuribacter</taxon>
    </lineage>
</organism>
<dbReference type="NCBIfam" id="TIGR02550">
    <property type="entry name" value="flagell_flgL"/>
    <property type="match status" value="1"/>
</dbReference>
<accession>A0ABV7WK32</accession>
<dbReference type="InterPro" id="IPR013384">
    <property type="entry name" value="Flagell_FlgL"/>
</dbReference>
<dbReference type="Pfam" id="PF00669">
    <property type="entry name" value="Flagellin_N"/>
    <property type="match status" value="1"/>
</dbReference>
<evidence type="ECO:0000313" key="6">
    <source>
        <dbReference type="EMBL" id="MFC3689483.1"/>
    </source>
</evidence>
<dbReference type="InterPro" id="IPR046358">
    <property type="entry name" value="Flagellin_C"/>
</dbReference>
<keyword evidence="6" id="KW-0282">Flagellum</keyword>
<feature type="domain" description="Flagellin N-terminal" evidence="4">
    <location>
        <begin position="6"/>
        <end position="139"/>
    </location>
</feature>
<dbReference type="Gene3D" id="1.20.1330.10">
    <property type="entry name" value="f41 fragment of flagellin, N-terminal domain"/>
    <property type="match status" value="1"/>
</dbReference>
<protein>
    <submittedName>
        <fullName evidence="6">Flagellar hook-associated protein FlgL</fullName>
    </submittedName>
</protein>
<evidence type="ECO:0000259" key="5">
    <source>
        <dbReference type="Pfam" id="PF00700"/>
    </source>
</evidence>
<name>A0ABV7WK32_9MICO</name>
<evidence type="ECO:0000256" key="3">
    <source>
        <dbReference type="ARBA" id="ARBA00023143"/>
    </source>
</evidence>
<dbReference type="InterPro" id="IPR001029">
    <property type="entry name" value="Flagellin_N"/>
</dbReference>
<dbReference type="SUPFAM" id="SSF64518">
    <property type="entry name" value="Phase 1 flagellin"/>
    <property type="match status" value="1"/>
</dbReference>
<evidence type="ECO:0000256" key="1">
    <source>
        <dbReference type="ARBA" id="ARBA00004365"/>
    </source>
</evidence>
<gene>
    <name evidence="6" type="primary">flgL</name>
    <name evidence="6" type="ORF">ACFOLH_14120</name>
</gene>
<evidence type="ECO:0000313" key="7">
    <source>
        <dbReference type="Proteomes" id="UP001595685"/>
    </source>
</evidence>
<dbReference type="PANTHER" id="PTHR42792">
    <property type="entry name" value="FLAGELLIN"/>
    <property type="match status" value="1"/>
</dbReference>
<comment type="subcellular location">
    <subcellularLocation>
        <location evidence="1">Bacterial flagellum</location>
    </subcellularLocation>
</comment>
<keyword evidence="3" id="KW-0975">Bacterial flagellum</keyword>
<proteinExistence type="inferred from homology"/>